<protein>
    <submittedName>
        <fullName evidence="1">Putative secreted protein</fullName>
    </submittedName>
</protein>
<evidence type="ECO:0000313" key="1">
    <source>
        <dbReference type="EMBL" id="MBW63718.1"/>
    </source>
</evidence>
<dbReference type="EMBL" id="GGFJ01014577">
    <property type="protein sequence ID" value="MBW63718.1"/>
    <property type="molecule type" value="Transcribed_RNA"/>
</dbReference>
<name>A0A2M4CFL5_9DIPT</name>
<organism evidence="1">
    <name type="scientific">Anopheles marajoara</name>
    <dbReference type="NCBI Taxonomy" id="58244"/>
    <lineage>
        <taxon>Eukaryota</taxon>
        <taxon>Metazoa</taxon>
        <taxon>Ecdysozoa</taxon>
        <taxon>Arthropoda</taxon>
        <taxon>Hexapoda</taxon>
        <taxon>Insecta</taxon>
        <taxon>Pterygota</taxon>
        <taxon>Neoptera</taxon>
        <taxon>Endopterygota</taxon>
        <taxon>Diptera</taxon>
        <taxon>Nematocera</taxon>
        <taxon>Culicoidea</taxon>
        <taxon>Culicidae</taxon>
        <taxon>Anophelinae</taxon>
        <taxon>Anopheles</taxon>
    </lineage>
</organism>
<dbReference type="AlphaFoldDB" id="A0A2M4CFL5"/>
<sequence>MARCMLCGLPVQTSVQTVYAVGESLNFAVGLGIARSMLCIVAKQQMVWTPKMASQEGLHLLTNLLHWQY</sequence>
<reference evidence="1" key="1">
    <citation type="submission" date="2018-01" db="EMBL/GenBank/DDBJ databases">
        <title>An insight into the sialome of Amazonian anophelines.</title>
        <authorList>
            <person name="Ribeiro J.M."/>
            <person name="Scarpassa V."/>
            <person name="Calvo E."/>
        </authorList>
    </citation>
    <scope>NUCLEOTIDE SEQUENCE</scope>
    <source>
        <tissue evidence="1">Salivary glands</tissue>
    </source>
</reference>
<accession>A0A2M4CFL5</accession>
<proteinExistence type="predicted"/>